<accession>A0AAN7Q6P3</accession>
<proteinExistence type="predicted"/>
<organism evidence="1 2">
    <name type="scientific">Trapa incisa</name>
    <dbReference type="NCBI Taxonomy" id="236973"/>
    <lineage>
        <taxon>Eukaryota</taxon>
        <taxon>Viridiplantae</taxon>
        <taxon>Streptophyta</taxon>
        <taxon>Embryophyta</taxon>
        <taxon>Tracheophyta</taxon>
        <taxon>Spermatophyta</taxon>
        <taxon>Magnoliopsida</taxon>
        <taxon>eudicotyledons</taxon>
        <taxon>Gunneridae</taxon>
        <taxon>Pentapetalae</taxon>
        <taxon>rosids</taxon>
        <taxon>malvids</taxon>
        <taxon>Myrtales</taxon>
        <taxon>Lythraceae</taxon>
        <taxon>Trapa</taxon>
    </lineage>
</organism>
<reference evidence="1 2" key="1">
    <citation type="journal article" date="2023" name="Hortic Res">
        <title>Pangenome of water caltrop reveals structural variations and asymmetric subgenome divergence after allopolyploidization.</title>
        <authorList>
            <person name="Zhang X."/>
            <person name="Chen Y."/>
            <person name="Wang L."/>
            <person name="Yuan Y."/>
            <person name="Fang M."/>
            <person name="Shi L."/>
            <person name="Lu R."/>
            <person name="Comes H.P."/>
            <person name="Ma Y."/>
            <person name="Chen Y."/>
            <person name="Huang G."/>
            <person name="Zhou Y."/>
            <person name="Zheng Z."/>
            <person name="Qiu Y."/>
        </authorList>
    </citation>
    <scope>NUCLEOTIDE SEQUENCE [LARGE SCALE GENOMIC DNA]</scope>
    <source>
        <tissue evidence="1">Roots</tissue>
    </source>
</reference>
<evidence type="ECO:0000313" key="1">
    <source>
        <dbReference type="EMBL" id="KAK4760666.1"/>
    </source>
</evidence>
<comment type="caution">
    <text evidence="1">The sequence shown here is derived from an EMBL/GenBank/DDBJ whole genome shotgun (WGS) entry which is preliminary data.</text>
</comment>
<gene>
    <name evidence="1" type="ORF">SAY87_005559</name>
</gene>
<evidence type="ECO:0000313" key="2">
    <source>
        <dbReference type="Proteomes" id="UP001345219"/>
    </source>
</evidence>
<sequence length="97" mass="11526">MGSDGSNYKRQILRRPMRRSVKAQLSLVWSFQSFIEQMMKAQLRPPLTEGSSPLARRLAQGRRLKGFFTRRLPKSTRRIYDGTPTYFCLRSSYFWFQ</sequence>
<name>A0AAN7Q6P3_9MYRT</name>
<dbReference type="Proteomes" id="UP001345219">
    <property type="component" value="Chromosome 5"/>
</dbReference>
<keyword evidence="2" id="KW-1185">Reference proteome</keyword>
<dbReference type="AlphaFoldDB" id="A0AAN7Q6P3"/>
<protein>
    <submittedName>
        <fullName evidence="1">Uncharacterized protein</fullName>
    </submittedName>
</protein>
<dbReference type="EMBL" id="JAXIOK010000010">
    <property type="protein sequence ID" value="KAK4760666.1"/>
    <property type="molecule type" value="Genomic_DNA"/>
</dbReference>